<name>A0ABS9AWY6_9GAMM</name>
<dbReference type="EMBL" id="JABFTV010000011">
    <property type="protein sequence ID" value="MCE8026265.1"/>
    <property type="molecule type" value="Genomic_DNA"/>
</dbReference>
<reference evidence="1 2" key="1">
    <citation type="journal article" date="2021" name="Front. Microbiol.">
        <title>Aerobic Denitrification and Heterotrophic Sulfur Oxidation in the Genus Halomonas Revealed by Six Novel Species Characterizations and Genome-Based Analysis.</title>
        <authorList>
            <person name="Wang L."/>
            <person name="Shao Z."/>
        </authorList>
    </citation>
    <scope>NUCLEOTIDE SEQUENCE [LARGE SCALE GENOMIC DNA]</scope>
    <source>
        <strain evidence="1 2">MCCC 1A11058</strain>
    </source>
</reference>
<dbReference type="RefSeq" id="WP_234255130.1">
    <property type="nucleotide sequence ID" value="NZ_JABFTV010000011.1"/>
</dbReference>
<evidence type="ECO:0000313" key="2">
    <source>
        <dbReference type="Proteomes" id="UP001320272"/>
    </source>
</evidence>
<keyword evidence="2" id="KW-1185">Reference proteome</keyword>
<proteinExistence type="predicted"/>
<evidence type="ECO:0008006" key="3">
    <source>
        <dbReference type="Google" id="ProtNLM"/>
    </source>
</evidence>
<accession>A0ABS9AWY6</accession>
<protein>
    <recommendedName>
        <fullName evidence="3">Apea-like HEPN domain-containing protein</fullName>
    </recommendedName>
</protein>
<gene>
    <name evidence="1" type="ORF">HOP59_19245</name>
</gene>
<comment type="caution">
    <text evidence="1">The sequence shown here is derived from an EMBL/GenBank/DDBJ whole genome shotgun (WGS) entry which is preliminary data.</text>
</comment>
<evidence type="ECO:0000313" key="1">
    <source>
        <dbReference type="EMBL" id="MCE8026265.1"/>
    </source>
</evidence>
<sequence>MSLNLHQKCKERLVEILSDQFLNISVSNRMFIERHSAIGLVLAEDVLPKTGRSKEMIEQYIGELPLFDFVYESLSRELFECQQYDSENPNLRLVDIEGYENAREVAARMVDEFDSLPWEYTFTLLLHNDLADMVRLKVSDFCLSDDIRISAVDEDFKESYPLVSGIERRDKSLSVGGLLSLLPENKWEDGAGVIQIKAQGFVGRYGETETVRCVNEVLKSICGLGVALRLFKVDKKYRSTPAKAKFYVHKKEDARWTVLGTQELDISESDTFHDLVLYDFGGRLDDSEKKAGWVAEVLKDMKVVFASESKKRKSKLLLACQWLYESYCSRSELLSFVQTTVVIEILLGEKSSSDQIGLGVLLRNRCAYLIGSSQSERDAILKDFQDIYDVRSKIVHGGKSRMNINEKRLLSKLQWMCRRVIQEEVKLLSEDAKKLAGSG</sequence>
<organism evidence="1 2">
    <name type="scientific">Billgrantia aerodenitrificans</name>
    <dbReference type="NCBI Taxonomy" id="2733483"/>
    <lineage>
        <taxon>Bacteria</taxon>
        <taxon>Pseudomonadati</taxon>
        <taxon>Pseudomonadota</taxon>
        <taxon>Gammaproteobacteria</taxon>
        <taxon>Oceanospirillales</taxon>
        <taxon>Halomonadaceae</taxon>
        <taxon>Billgrantia</taxon>
    </lineage>
</organism>
<dbReference type="Proteomes" id="UP001320272">
    <property type="component" value="Unassembled WGS sequence"/>
</dbReference>